<dbReference type="PANTHER" id="PTHR24094:SF15">
    <property type="entry name" value="AMP-DEPENDENT SYNTHETASE_LIGASE DOMAIN-CONTAINING PROTEIN-RELATED"/>
    <property type="match status" value="1"/>
</dbReference>
<evidence type="ECO:0000313" key="3">
    <source>
        <dbReference type="EMBL" id="NYE94559.1"/>
    </source>
</evidence>
<keyword evidence="4" id="KW-1185">Reference proteome</keyword>
<feature type="domain" description="GmrSD restriction endonucleases C-terminal" evidence="2">
    <location>
        <begin position="112"/>
        <end position="251"/>
    </location>
</feature>
<dbReference type="Pfam" id="PF07510">
    <property type="entry name" value="GmrSD_C"/>
    <property type="match status" value="1"/>
</dbReference>
<sequence>MHIHQAKTPRELSKQASLTGLVIVTCLVFLSTAVLSWWTVADSAVRWQAASAAPVIVKAIAEGGARPLFAIEPTTALALLQRLAVKDRAPSRGYRREAFGEAWYDLDHNGCDTRNDVLRRDLQSPASVRGSPCQIASGLLHDPYTAKDIDFQRGAETSSAVQIDHLVSLSDAWQKGAQQLTEAQRLSLANDPLNLLAVDGPQNVEKGASDAAEWLPPQENFRCNYVARQISVKAAYGLWLSQAEKTAMLKVLSSCPQQMSWKAA</sequence>
<keyword evidence="1" id="KW-0472">Membrane</keyword>
<dbReference type="Proteomes" id="UP000521748">
    <property type="component" value="Unassembled WGS sequence"/>
</dbReference>
<keyword evidence="1" id="KW-1133">Transmembrane helix</keyword>
<reference evidence="3 4" key="1">
    <citation type="submission" date="2020-07" db="EMBL/GenBank/DDBJ databases">
        <title>Sequencing the genomes of 1000 actinobacteria strains.</title>
        <authorList>
            <person name="Klenk H.-P."/>
        </authorList>
    </citation>
    <scope>NUCLEOTIDE SEQUENCE [LARGE SCALE GENOMIC DNA]</scope>
    <source>
        <strain evidence="3 4">DSM 102047</strain>
    </source>
</reference>
<organism evidence="3 4">
    <name type="scientific">Psychromicrobium silvestre</name>
    <dbReference type="NCBI Taxonomy" id="1645614"/>
    <lineage>
        <taxon>Bacteria</taxon>
        <taxon>Bacillati</taxon>
        <taxon>Actinomycetota</taxon>
        <taxon>Actinomycetes</taxon>
        <taxon>Micrococcales</taxon>
        <taxon>Micrococcaceae</taxon>
        <taxon>Psychromicrobium</taxon>
    </lineage>
</organism>
<feature type="transmembrane region" description="Helical" evidence="1">
    <location>
        <begin position="21"/>
        <end position="40"/>
    </location>
</feature>
<gene>
    <name evidence="3" type="ORF">FHU41_000780</name>
</gene>
<evidence type="ECO:0000313" key="4">
    <source>
        <dbReference type="Proteomes" id="UP000521748"/>
    </source>
</evidence>
<dbReference type="EMBL" id="JACBYQ010000001">
    <property type="protein sequence ID" value="NYE94559.1"/>
    <property type="molecule type" value="Genomic_DNA"/>
</dbReference>
<comment type="caution">
    <text evidence="3">The sequence shown here is derived from an EMBL/GenBank/DDBJ whole genome shotgun (WGS) entry which is preliminary data.</text>
</comment>
<dbReference type="AlphaFoldDB" id="A0A7Y9LS27"/>
<dbReference type="PANTHER" id="PTHR24094">
    <property type="entry name" value="SECRETED PROTEIN"/>
    <property type="match status" value="1"/>
</dbReference>
<evidence type="ECO:0000256" key="1">
    <source>
        <dbReference type="SAM" id="Phobius"/>
    </source>
</evidence>
<protein>
    <recommendedName>
        <fullName evidence="2">GmrSD restriction endonucleases C-terminal domain-containing protein</fullName>
    </recommendedName>
</protein>
<proteinExistence type="predicted"/>
<dbReference type="InterPro" id="IPR011089">
    <property type="entry name" value="GmrSD_C"/>
</dbReference>
<keyword evidence="1" id="KW-0812">Transmembrane</keyword>
<name>A0A7Y9LS27_9MICC</name>
<dbReference type="RefSeq" id="WP_179388306.1">
    <property type="nucleotide sequence ID" value="NZ_JACBYQ010000001.1"/>
</dbReference>
<evidence type="ECO:0000259" key="2">
    <source>
        <dbReference type="Pfam" id="PF07510"/>
    </source>
</evidence>
<accession>A0A7Y9LS27</accession>